<gene>
    <name evidence="6" type="primary">rnfG</name>
    <name evidence="8" type="ORF">V466_14620</name>
</gene>
<dbReference type="PIRSF" id="PIRSF006091">
    <property type="entry name" value="E_trnsport_RnfG"/>
    <property type="match status" value="1"/>
</dbReference>
<keyword evidence="6" id="KW-0812">Transmembrane</keyword>
<dbReference type="SMART" id="SM00900">
    <property type="entry name" value="FMN_bind"/>
    <property type="match status" value="1"/>
</dbReference>
<dbReference type="Proteomes" id="UP000026739">
    <property type="component" value="Unassembled WGS sequence"/>
</dbReference>
<dbReference type="Pfam" id="PF04205">
    <property type="entry name" value="FMN_bind"/>
    <property type="match status" value="1"/>
</dbReference>
<comment type="cofactor">
    <cofactor evidence="6">
        <name>FMN</name>
        <dbReference type="ChEBI" id="CHEBI:58210"/>
    </cofactor>
</comment>
<accession>A0A059L2P7</accession>
<dbReference type="EMBL" id="AZQQ01000078">
    <property type="protein sequence ID" value="KDD68274.1"/>
    <property type="molecule type" value="Genomic_DNA"/>
</dbReference>
<evidence type="ECO:0000259" key="7">
    <source>
        <dbReference type="SMART" id="SM00900"/>
    </source>
</evidence>
<keyword evidence="6" id="KW-1133">Transmembrane helix</keyword>
<reference evidence="8 9" key="1">
    <citation type="submission" date="2013-12" db="EMBL/GenBank/DDBJ databases">
        <authorList>
            <person name="Formusa P.A."/>
            <person name="Habash M."/>
            <person name="Lee H."/>
            <person name="Trevors J.T."/>
        </authorList>
    </citation>
    <scope>NUCLEOTIDE SEQUENCE [LARGE SCALE GENOMIC DNA]</scope>
    <source>
        <strain evidence="8 9">PD30</strain>
    </source>
</reference>
<evidence type="ECO:0000256" key="2">
    <source>
        <dbReference type="ARBA" id="ARBA00022553"/>
    </source>
</evidence>
<proteinExistence type="inferred from homology"/>
<comment type="function">
    <text evidence="6">Part of a membrane-bound complex that couples electron transfer with translocation of ions across the membrane.</text>
</comment>
<evidence type="ECO:0000256" key="4">
    <source>
        <dbReference type="ARBA" id="ARBA00022643"/>
    </source>
</evidence>
<evidence type="ECO:0000313" key="9">
    <source>
        <dbReference type="Proteomes" id="UP000026739"/>
    </source>
</evidence>
<keyword evidence="6" id="KW-1003">Cell membrane</keyword>
<protein>
    <recommendedName>
        <fullName evidence="6">Ion-translocating oxidoreductase complex subunit G</fullName>
        <ecNumber evidence="6">7.-.-.-</ecNumber>
    </recommendedName>
    <alternativeName>
        <fullName evidence="6">Rnf electron transport complex subunit G</fullName>
    </alternativeName>
</protein>
<dbReference type="GO" id="GO:0005886">
    <property type="term" value="C:plasma membrane"/>
    <property type="evidence" value="ECO:0007669"/>
    <property type="project" value="UniProtKB-SubCell"/>
</dbReference>
<keyword evidence="6" id="KW-0472">Membrane</keyword>
<keyword evidence="2 6" id="KW-0597">Phosphoprotein</keyword>
<dbReference type="GO" id="GO:0010181">
    <property type="term" value="F:FMN binding"/>
    <property type="evidence" value="ECO:0007669"/>
    <property type="project" value="InterPro"/>
</dbReference>
<dbReference type="InterPro" id="IPR007329">
    <property type="entry name" value="FMN-bd"/>
</dbReference>
<comment type="similarity">
    <text evidence="6">Belongs to the RnfG family.</text>
</comment>
<dbReference type="NCBIfam" id="TIGR01947">
    <property type="entry name" value="rnfG"/>
    <property type="match status" value="1"/>
</dbReference>
<dbReference type="EC" id="7.-.-.-" evidence="6"/>
<sequence>MSRASSVAILVVLAGLGIGATYLVQHTSAPRIAAEQRLIDSRNLLDLLPAESYDNQPLEQPLALENTGLANSTLLGGYQATKTGQPSAVLLRSQTLGYEGSIELLIAIGANGKLLGVKTLKQSETPGLGGRLADWPNAWLQVFSGKSRTEPADKGWALKKDQGQFDQMAGATITSRAVINAIHDALRYFDEHQQQLIGSSAHE</sequence>
<evidence type="ECO:0000256" key="5">
    <source>
        <dbReference type="ARBA" id="ARBA00022982"/>
    </source>
</evidence>
<dbReference type="PANTHER" id="PTHR36118">
    <property type="entry name" value="ION-TRANSLOCATING OXIDOREDUCTASE COMPLEX SUBUNIT G"/>
    <property type="match status" value="1"/>
</dbReference>
<keyword evidence="5 6" id="KW-0249">Electron transport</keyword>
<keyword evidence="3 6" id="KW-0285">Flavoprotein</keyword>
<dbReference type="HAMAP" id="MF_00479">
    <property type="entry name" value="RsxG_RnfG"/>
    <property type="match status" value="1"/>
</dbReference>
<feature type="modified residue" description="FMN phosphoryl threonine" evidence="6">
    <location>
        <position position="172"/>
    </location>
</feature>
<comment type="subcellular location">
    <subcellularLocation>
        <location evidence="6">Cell inner membrane</location>
        <topology evidence="6">Single-pass membrane protein</topology>
    </subcellularLocation>
</comment>
<evidence type="ECO:0000256" key="3">
    <source>
        <dbReference type="ARBA" id="ARBA00022630"/>
    </source>
</evidence>
<keyword evidence="4 6" id="KW-0288">FMN</keyword>
<dbReference type="RefSeq" id="WP_033057479.1">
    <property type="nucleotide sequence ID" value="NZ_AZQQ01000078.1"/>
</dbReference>
<feature type="domain" description="FMN-binding" evidence="7">
    <location>
        <begin position="97"/>
        <end position="189"/>
    </location>
</feature>
<keyword evidence="6" id="KW-1278">Translocase</keyword>
<comment type="caution">
    <text evidence="8">The sequence shown here is derived from an EMBL/GenBank/DDBJ whole genome shotgun (WGS) entry which is preliminary data.</text>
</comment>
<keyword evidence="1 6" id="KW-0813">Transport</keyword>
<evidence type="ECO:0000256" key="1">
    <source>
        <dbReference type="ARBA" id="ARBA00022448"/>
    </source>
</evidence>
<evidence type="ECO:0000313" key="8">
    <source>
        <dbReference type="EMBL" id="KDD68274.1"/>
    </source>
</evidence>
<evidence type="ECO:0000256" key="6">
    <source>
        <dbReference type="HAMAP-Rule" id="MF_00479"/>
    </source>
</evidence>
<name>A0A059L2P7_9PSED</name>
<dbReference type="eggNOG" id="COG4659">
    <property type="taxonomic scope" value="Bacteria"/>
</dbReference>
<dbReference type="AlphaFoldDB" id="A0A059L2P7"/>
<dbReference type="GO" id="GO:0022900">
    <property type="term" value="P:electron transport chain"/>
    <property type="evidence" value="ECO:0007669"/>
    <property type="project" value="UniProtKB-UniRule"/>
</dbReference>
<dbReference type="PANTHER" id="PTHR36118:SF1">
    <property type="entry name" value="ION-TRANSLOCATING OXIDOREDUCTASE COMPLEX SUBUNIT G"/>
    <property type="match status" value="1"/>
</dbReference>
<comment type="subunit">
    <text evidence="6">The complex is composed of six subunits: RnfA, RnfB, RnfC, RnfD, RnfE and RnfG.</text>
</comment>
<dbReference type="GO" id="GO:0009055">
    <property type="term" value="F:electron transfer activity"/>
    <property type="evidence" value="ECO:0007669"/>
    <property type="project" value="InterPro"/>
</dbReference>
<dbReference type="InterPro" id="IPR010209">
    <property type="entry name" value="Ion_transpt_RnfG/RsxG"/>
</dbReference>
<keyword evidence="6" id="KW-0997">Cell inner membrane</keyword>
<organism evidence="8 9">
    <name type="scientific">Pseudomonas mandelii PD30</name>
    <dbReference type="NCBI Taxonomy" id="1419583"/>
    <lineage>
        <taxon>Bacteria</taxon>
        <taxon>Pseudomonadati</taxon>
        <taxon>Pseudomonadota</taxon>
        <taxon>Gammaproteobacteria</taxon>
        <taxon>Pseudomonadales</taxon>
        <taxon>Pseudomonadaceae</taxon>
        <taxon>Pseudomonas</taxon>
    </lineage>
</organism>